<sequence length="367" mass="43188">MNEQDNIDLNGVNYKIPSEYYNFIKEVGPFYFNKSVVAPIHKNQPISDSGFVSINFFLSTNNKEEESILSTYSVYEDQIPEGYLPICSGEQGDLILLNLNKKNYGEVVYWFHEGPYFDSIYFLNNSFNAFMLSLENDDDPIQEHSVDTEINDDDFIFITDEFKTSVKEFLREESKKKKQENVNTEKDKENYKKNKRNEIVGNPTFQDKNNNTNFVFKASKKASIIKSILIPIVISLCSFFVIKYFPTLLSEETLELFYLGEILSYLKWILPLILISFIRINYIKEIIVSKKFNTITILYDRFVFKNEYFVSDLNYIDYLFTESRKQLIIYQRGRSSFRVSEYIEGFSLDQLKELVQLIEDSKNVENN</sequence>
<name>A0AAX1NFF7_9BACT</name>
<dbReference type="RefSeq" id="WP_169662038.1">
    <property type="nucleotide sequence ID" value="NZ_CP076133.1"/>
</dbReference>
<protein>
    <submittedName>
        <fullName evidence="4">SMI1/KNR4 family protein</fullName>
    </submittedName>
</protein>
<dbReference type="InterPro" id="IPR018958">
    <property type="entry name" value="Knr4/Smi1-like_dom"/>
</dbReference>
<keyword evidence="2" id="KW-0812">Transmembrane</keyword>
<keyword evidence="1" id="KW-0175">Coiled coil</keyword>
<evidence type="ECO:0000256" key="1">
    <source>
        <dbReference type="SAM" id="Coils"/>
    </source>
</evidence>
<dbReference type="EMBL" id="CP076133">
    <property type="protein sequence ID" value="QWG05298.1"/>
    <property type="molecule type" value="Genomic_DNA"/>
</dbReference>
<evidence type="ECO:0000259" key="3">
    <source>
        <dbReference type="Pfam" id="PF09346"/>
    </source>
</evidence>
<feature type="transmembrane region" description="Helical" evidence="2">
    <location>
        <begin position="265"/>
        <end position="282"/>
    </location>
</feature>
<keyword evidence="2" id="KW-0472">Membrane</keyword>
<feature type="coiled-coil region" evidence="1">
    <location>
        <begin position="167"/>
        <end position="194"/>
    </location>
</feature>
<dbReference type="InterPro" id="IPR037883">
    <property type="entry name" value="Knr4/Smi1-like_sf"/>
</dbReference>
<dbReference type="Proteomes" id="UP000678679">
    <property type="component" value="Chromosome 2"/>
</dbReference>
<evidence type="ECO:0000313" key="5">
    <source>
        <dbReference type="Proteomes" id="UP000678679"/>
    </source>
</evidence>
<keyword evidence="2" id="KW-1133">Transmembrane helix</keyword>
<evidence type="ECO:0000313" key="4">
    <source>
        <dbReference type="EMBL" id="QWG05298.1"/>
    </source>
</evidence>
<dbReference type="Pfam" id="PF09346">
    <property type="entry name" value="SMI1_KNR4"/>
    <property type="match status" value="1"/>
</dbReference>
<dbReference type="AlphaFoldDB" id="A0AAX1NFF7"/>
<proteinExistence type="predicted"/>
<feature type="transmembrane region" description="Helical" evidence="2">
    <location>
        <begin position="224"/>
        <end position="245"/>
    </location>
</feature>
<keyword evidence="5" id="KW-1185">Reference proteome</keyword>
<feature type="domain" description="Knr4/Smi1-like" evidence="3">
    <location>
        <begin position="13"/>
        <end position="131"/>
    </location>
</feature>
<gene>
    <name evidence="4" type="ORF">KMW28_23030</name>
</gene>
<dbReference type="KEGG" id="fya:KMW28_23030"/>
<organism evidence="4 5">
    <name type="scientific">Flammeovirga yaeyamensis</name>
    <dbReference type="NCBI Taxonomy" id="367791"/>
    <lineage>
        <taxon>Bacteria</taxon>
        <taxon>Pseudomonadati</taxon>
        <taxon>Bacteroidota</taxon>
        <taxon>Cytophagia</taxon>
        <taxon>Cytophagales</taxon>
        <taxon>Flammeovirgaceae</taxon>
        <taxon>Flammeovirga</taxon>
    </lineage>
</organism>
<accession>A0AAX1NFF7</accession>
<dbReference type="Gene3D" id="3.40.1580.10">
    <property type="entry name" value="SMI1/KNR4-like"/>
    <property type="match status" value="1"/>
</dbReference>
<dbReference type="SUPFAM" id="SSF160631">
    <property type="entry name" value="SMI1/KNR4-like"/>
    <property type="match status" value="1"/>
</dbReference>
<reference evidence="4 5" key="1">
    <citation type="submission" date="2021-05" db="EMBL/GenBank/DDBJ databases">
        <title>Comparative genomic studies on the polysaccharide-degrading batcterial strains of the Flammeovirga genus.</title>
        <authorList>
            <person name="Zewei F."/>
            <person name="Zheng Z."/>
            <person name="Yu L."/>
            <person name="Ruyue G."/>
            <person name="Yanhong M."/>
            <person name="Yuanyuan C."/>
            <person name="Jingyan G."/>
            <person name="Wenjun H."/>
        </authorList>
    </citation>
    <scope>NUCLEOTIDE SEQUENCE [LARGE SCALE GENOMIC DNA]</scope>
    <source>
        <strain evidence="4 5">NBRC:100898</strain>
    </source>
</reference>
<evidence type="ECO:0000256" key="2">
    <source>
        <dbReference type="SAM" id="Phobius"/>
    </source>
</evidence>